<feature type="region of interest" description="Disordered" evidence="1">
    <location>
        <begin position="56"/>
        <end position="101"/>
    </location>
</feature>
<keyword evidence="2" id="KW-0472">Membrane</keyword>
<dbReference type="Proteomes" id="UP000243723">
    <property type="component" value="Unassembled WGS sequence"/>
</dbReference>
<evidence type="ECO:0000256" key="1">
    <source>
        <dbReference type="SAM" id="MobiDB-lite"/>
    </source>
</evidence>
<dbReference type="EMBL" id="NHZQ01000447">
    <property type="protein sequence ID" value="PSK33934.1"/>
    <property type="molecule type" value="Genomic_DNA"/>
</dbReference>
<name>A0A2P7YDB2_9PEZI</name>
<accession>A0A2P7YDB2</accession>
<proteinExistence type="predicted"/>
<feature type="transmembrane region" description="Helical" evidence="2">
    <location>
        <begin position="20"/>
        <end position="42"/>
    </location>
</feature>
<evidence type="ECO:0000313" key="3">
    <source>
        <dbReference type="EMBL" id="PSK33934.1"/>
    </source>
</evidence>
<keyword evidence="2" id="KW-1133">Transmembrane helix</keyword>
<comment type="caution">
    <text evidence="3">The sequence shown here is derived from an EMBL/GenBank/DDBJ whole genome shotgun (WGS) entry which is preliminary data.</text>
</comment>
<sequence length="101" mass="10661">MPALPLHERDVSSKGAKLAIILSLSLVLSFLLLLAVGLVLLARYYKRKNLANSANHGNVEYAGQGGGAKGSGDEYTPQGTSGLSEPGVALELEKYKRGRGH</sequence>
<evidence type="ECO:0000313" key="4">
    <source>
        <dbReference type="Proteomes" id="UP000243723"/>
    </source>
</evidence>
<evidence type="ECO:0000256" key="2">
    <source>
        <dbReference type="SAM" id="Phobius"/>
    </source>
</evidence>
<gene>
    <name evidence="3" type="ORF">B9Z65_8260</name>
</gene>
<keyword evidence="4" id="KW-1185">Reference proteome</keyword>
<dbReference type="AlphaFoldDB" id="A0A2P7YDB2"/>
<reference evidence="3 4" key="1">
    <citation type="submission" date="2017-05" db="EMBL/GenBank/DDBJ databases">
        <title>Draft genome sequence of Elsinoe australis.</title>
        <authorList>
            <person name="Cheng Q."/>
        </authorList>
    </citation>
    <scope>NUCLEOTIDE SEQUENCE [LARGE SCALE GENOMIC DNA]</scope>
    <source>
        <strain evidence="3 4">NL1</strain>
    </source>
</reference>
<organism evidence="3 4">
    <name type="scientific">Elsinoe australis</name>
    <dbReference type="NCBI Taxonomy" id="40998"/>
    <lineage>
        <taxon>Eukaryota</taxon>
        <taxon>Fungi</taxon>
        <taxon>Dikarya</taxon>
        <taxon>Ascomycota</taxon>
        <taxon>Pezizomycotina</taxon>
        <taxon>Dothideomycetes</taxon>
        <taxon>Dothideomycetidae</taxon>
        <taxon>Myriangiales</taxon>
        <taxon>Elsinoaceae</taxon>
        <taxon>Elsinoe</taxon>
    </lineage>
</organism>
<keyword evidence="2" id="KW-0812">Transmembrane</keyword>
<protein>
    <submittedName>
        <fullName evidence="3">Uncharacterized protein</fullName>
    </submittedName>
</protein>